<organism evidence="3 4">
    <name type="scientific">Mycena sanguinolenta</name>
    <dbReference type="NCBI Taxonomy" id="230812"/>
    <lineage>
        <taxon>Eukaryota</taxon>
        <taxon>Fungi</taxon>
        <taxon>Dikarya</taxon>
        <taxon>Basidiomycota</taxon>
        <taxon>Agaricomycotina</taxon>
        <taxon>Agaricomycetes</taxon>
        <taxon>Agaricomycetidae</taxon>
        <taxon>Agaricales</taxon>
        <taxon>Marasmiineae</taxon>
        <taxon>Mycenaceae</taxon>
        <taxon>Mycena</taxon>
    </lineage>
</organism>
<dbReference type="GO" id="GO:0004674">
    <property type="term" value="F:protein serine/threonine kinase activity"/>
    <property type="evidence" value="ECO:0007669"/>
    <property type="project" value="TreeGrafter"/>
</dbReference>
<gene>
    <name evidence="3" type="ORF">MSAN_02319500</name>
</gene>
<dbReference type="InterPro" id="IPR008266">
    <property type="entry name" value="Tyr_kinase_AS"/>
</dbReference>
<dbReference type="EMBL" id="JACAZH010000038">
    <property type="protein sequence ID" value="KAF7336057.1"/>
    <property type="molecule type" value="Genomic_DNA"/>
</dbReference>
<dbReference type="InterPro" id="IPR000719">
    <property type="entry name" value="Prot_kinase_dom"/>
</dbReference>
<feature type="compositionally biased region" description="Pro residues" evidence="1">
    <location>
        <begin position="66"/>
        <end position="87"/>
    </location>
</feature>
<name>A0A8H7CHE4_9AGAR</name>
<keyword evidence="4" id="KW-1185">Reference proteome</keyword>
<evidence type="ECO:0000256" key="1">
    <source>
        <dbReference type="SAM" id="MobiDB-lite"/>
    </source>
</evidence>
<dbReference type="InterPro" id="IPR011009">
    <property type="entry name" value="Kinase-like_dom_sf"/>
</dbReference>
<dbReference type="GO" id="GO:0005524">
    <property type="term" value="F:ATP binding"/>
    <property type="evidence" value="ECO:0007669"/>
    <property type="project" value="InterPro"/>
</dbReference>
<dbReference type="OrthoDB" id="346907at2759"/>
<dbReference type="PROSITE" id="PS00109">
    <property type="entry name" value="PROTEIN_KINASE_TYR"/>
    <property type="match status" value="1"/>
</dbReference>
<dbReference type="Proteomes" id="UP000623467">
    <property type="component" value="Unassembled WGS sequence"/>
</dbReference>
<evidence type="ECO:0000259" key="2">
    <source>
        <dbReference type="PROSITE" id="PS50011"/>
    </source>
</evidence>
<evidence type="ECO:0000313" key="3">
    <source>
        <dbReference type="EMBL" id="KAF7336057.1"/>
    </source>
</evidence>
<dbReference type="SUPFAM" id="SSF56112">
    <property type="entry name" value="Protein kinase-like (PK-like)"/>
    <property type="match status" value="1"/>
</dbReference>
<feature type="compositionally biased region" description="Basic and acidic residues" evidence="1">
    <location>
        <begin position="13"/>
        <end position="41"/>
    </location>
</feature>
<feature type="region of interest" description="Disordered" evidence="1">
    <location>
        <begin position="1"/>
        <end position="183"/>
    </location>
</feature>
<accession>A0A8H7CHE4</accession>
<keyword evidence="3" id="KW-0418">Kinase</keyword>
<proteinExistence type="predicted"/>
<dbReference type="PROSITE" id="PS50011">
    <property type="entry name" value="PROTEIN_KINASE_DOM"/>
    <property type="match status" value="1"/>
</dbReference>
<comment type="caution">
    <text evidence="3">The sequence shown here is derived from an EMBL/GenBank/DDBJ whole genome shotgun (WGS) entry which is preliminary data.</text>
</comment>
<feature type="compositionally biased region" description="Polar residues" evidence="1">
    <location>
        <begin position="161"/>
        <end position="173"/>
    </location>
</feature>
<evidence type="ECO:0000313" key="4">
    <source>
        <dbReference type="Proteomes" id="UP000623467"/>
    </source>
</evidence>
<dbReference type="Gene3D" id="1.10.510.10">
    <property type="entry name" value="Transferase(Phosphotransferase) domain 1"/>
    <property type="match status" value="1"/>
</dbReference>
<dbReference type="AlphaFoldDB" id="A0A8H7CHE4"/>
<dbReference type="InterPro" id="IPR001245">
    <property type="entry name" value="Ser-Thr/Tyr_kinase_cat_dom"/>
</dbReference>
<feature type="domain" description="Protein kinase" evidence="2">
    <location>
        <begin position="345"/>
        <end position="611"/>
    </location>
</feature>
<sequence>MWSMWKQRLRRRAAPEKASDQGDEHSSATLKRSSEPSDQRRTVQLQPEHVERLQTVTNGGRMADVVPPPLYAMSPKPKPVPFVPFFPPEERSPMQDIDPDLRVIPASDGSSSSEPDLPVIPASDESSSSEDNSLEDRMIKSRGSGSRSVTPSASLKPVGVATSTAATKIPRQSSPRHRLRTAKRTDDVHAMPGGWGVDTNPSATEAEISVSARPPEGSASWQTESYIDSLLASWERRRPLLSMTTLPVADRRELSADQVRQRLGDVEAQIDTLLIRIIGSREDRRAARRLESDRAQSFVDAIQDALDRGTLPDSRSRSKARHLIQKVSEAGGQLPSSLFIEGVDDHDEHPTFGGGFGDVYQASYQGRRVALKRIRTFTADSTTHRNRLEFYKEALVWQGLQHRFILPLLGIDRLTFAPSFCMVSPWMKRGTVLKYLQGHGRGGVNRLLLEIAQGLDYLHSMDVIHGDLRGTNILINDEGNACLSDFGLATTIADADSTVGVTSTSNRAGSLRWFAPELIEPTNFGCKKFMRTKASDVYAYACVCIELYTGNPPFSHLQDVAAMLRVIKGERPEKPHTMPAALGELVTSAWAEDFRARPPIHDIAIALEAIS</sequence>
<keyword evidence="3" id="KW-0808">Transferase</keyword>
<dbReference type="InterPro" id="IPR051681">
    <property type="entry name" value="Ser/Thr_Kinases-Pseudokinases"/>
</dbReference>
<protein>
    <submittedName>
        <fullName evidence="3">Kinase-like protein</fullName>
    </submittedName>
</protein>
<dbReference type="Pfam" id="PF07714">
    <property type="entry name" value="PK_Tyr_Ser-Thr"/>
    <property type="match status" value="1"/>
</dbReference>
<dbReference type="PANTHER" id="PTHR44329">
    <property type="entry name" value="SERINE/THREONINE-PROTEIN KINASE TNNI3K-RELATED"/>
    <property type="match status" value="1"/>
</dbReference>
<reference evidence="3" key="1">
    <citation type="submission" date="2020-05" db="EMBL/GenBank/DDBJ databases">
        <title>Mycena genomes resolve the evolution of fungal bioluminescence.</title>
        <authorList>
            <person name="Tsai I.J."/>
        </authorList>
    </citation>
    <scope>NUCLEOTIDE SEQUENCE</scope>
    <source>
        <strain evidence="3">160909Yilan</strain>
    </source>
</reference>
<feature type="compositionally biased region" description="Polar residues" evidence="1">
    <location>
        <begin position="143"/>
        <end position="153"/>
    </location>
</feature>